<name>A0ABU4GDM1_9BACL</name>
<gene>
    <name evidence="1" type="ORF">QT711_18120</name>
</gene>
<evidence type="ECO:0008006" key="3">
    <source>
        <dbReference type="Google" id="ProtNLM"/>
    </source>
</evidence>
<reference evidence="1 2" key="1">
    <citation type="submission" date="2023-06" db="EMBL/GenBank/DDBJ databases">
        <title>Sporosarcina sp. nov., isolated from Korean traditional fermented seafood 'Jeotgal'.</title>
        <authorList>
            <person name="Yang A.I."/>
            <person name="Shin N.-R."/>
        </authorList>
    </citation>
    <scope>NUCLEOTIDE SEQUENCE [LARGE SCALE GENOMIC DNA]</scope>
    <source>
        <strain evidence="1 2">KCTC13119</strain>
    </source>
</reference>
<dbReference type="Proteomes" id="UP001282284">
    <property type="component" value="Unassembled WGS sequence"/>
</dbReference>
<proteinExistence type="predicted"/>
<evidence type="ECO:0000313" key="2">
    <source>
        <dbReference type="Proteomes" id="UP001282284"/>
    </source>
</evidence>
<accession>A0ABU4GDM1</accession>
<evidence type="ECO:0000313" key="1">
    <source>
        <dbReference type="EMBL" id="MDW0115081.1"/>
    </source>
</evidence>
<keyword evidence="2" id="KW-1185">Reference proteome</keyword>
<organism evidence="1 2">
    <name type="scientific">Sporosarcina saromensis</name>
    <dbReference type="NCBI Taxonomy" id="359365"/>
    <lineage>
        <taxon>Bacteria</taxon>
        <taxon>Bacillati</taxon>
        <taxon>Bacillota</taxon>
        <taxon>Bacilli</taxon>
        <taxon>Bacillales</taxon>
        <taxon>Caryophanaceae</taxon>
        <taxon>Sporosarcina</taxon>
    </lineage>
</organism>
<dbReference type="EMBL" id="JAUBDI010000029">
    <property type="protein sequence ID" value="MDW0115081.1"/>
    <property type="molecule type" value="Genomic_DNA"/>
</dbReference>
<sequence length="50" mass="5428">MKRNKKIAIALLLTTGIFINILSSTSSNVTHSANYLVEIFANDDPIGGKH</sequence>
<protein>
    <recommendedName>
        <fullName evidence="3">Phr family secreted Rap phosphatase inhibitor</fullName>
    </recommendedName>
</protein>
<dbReference type="RefSeq" id="WP_317946624.1">
    <property type="nucleotide sequence ID" value="NZ_JAUBDI010000029.1"/>
</dbReference>
<comment type="caution">
    <text evidence="1">The sequence shown here is derived from an EMBL/GenBank/DDBJ whole genome shotgun (WGS) entry which is preliminary data.</text>
</comment>